<organism evidence="2">
    <name type="scientific">uncultured bacterium pTW3</name>
    <dbReference type="NCBI Taxonomy" id="504467"/>
    <lineage>
        <taxon>Bacteria</taxon>
        <taxon>Candidatus Dojkabacteria</taxon>
        <taxon>environmental samples</taxon>
    </lineage>
</organism>
<protein>
    <recommendedName>
        <fullName evidence="3">Thymidine phosphorylase</fullName>
    </recommendedName>
</protein>
<dbReference type="AlphaFoldDB" id="B8PZY3"/>
<reference evidence="2" key="1">
    <citation type="journal article" date="2009" name="Appl. Environ. Microbiol.">
        <title>Isolation and characterization of metalloproteases with a novel domain structure by construction and screening of metagenomic libraries.</title>
        <authorList>
            <person name="Waschkowitz T."/>
            <person name="Rockstroh S."/>
            <person name="Daniel R."/>
        </authorList>
    </citation>
    <scope>NUCLEOTIDE SEQUENCE</scope>
</reference>
<dbReference type="Pfam" id="PF07793">
    <property type="entry name" value="DUF1631"/>
    <property type="match status" value="1"/>
</dbReference>
<keyword evidence="1" id="KW-0175">Coiled coil</keyword>
<dbReference type="EMBL" id="EU333169">
    <property type="protein sequence ID" value="ACA34441.1"/>
    <property type="molecule type" value="Genomic_DNA"/>
</dbReference>
<evidence type="ECO:0000256" key="1">
    <source>
        <dbReference type="SAM" id="Coils"/>
    </source>
</evidence>
<proteinExistence type="predicted"/>
<name>B8PZY3_9BACT</name>
<dbReference type="InterPro" id="IPR012434">
    <property type="entry name" value="DUF1631"/>
</dbReference>
<evidence type="ECO:0000313" key="2">
    <source>
        <dbReference type="EMBL" id="ACA34441.1"/>
    </source>
</evidence>
<feature type="coiled-coil region" evidence="1">
    <location>
        <begin position="461"/>
        <end position="488"/>
    </location>
</feature>
<accession>B8PZY3</accession>
<evidence type="ECO:0008006" key="3">
    <source>
        <dbReference type="Google" id="ProtNLM"/>
    </source>
</evidence>
<sequence length="744" mass="81742">MSTHPTGLASVSASDPARLLDELKRIAVEQLGAVPGGLYQAIEDQLHDSLRVGSVGGQRKDLMTVLALRQRSAAYVMRFRELVARNFDDFRGRGFLGKPAMPMGLVRENELDFHLAGQRLAESIGRRYQRPLEMLDLRFESLANALGTPAAANPVGAARLAGAFLQTFRDADISETLQPLLFRQYEQELAKVLGELYGRLNTELAAKGFHADLRRDPAATPAEPAPVPAPNATGFVPGVAPAPPEPAPAASAAASAGTDLFRTSAEARVQHQRLRDLLHQWREGMLGDQTVPDEHAPERRLPGRRELRVQELVSVASLLQRDHARQFEAALNGKCGLHEAIREELLEGARRLGLDPDHTCLDAAQEDAIDLTGLLFESLLKSHALVHESRRLFARLVMSYVKVALTDENLFVRPDHPARRLLDALALSCESNDGASPQDRELLQRASALVERVVCEYNEDLAVFELTANELRDLLEQQRRRAEVVERRSAETVHGRERLLQARLQAAGVLAQRLSGRALTPTIGLFLERHWQHHLVQVLLREGQASERHAQVMALADELIAVDEAAARGAGSNVAERVLALYAGLVECLSSSGLDDQVASEWMAGLARTLAFPDTAREQRPQPEMPQLADDSDDTRLLRVVGGTAALDFDPEVAARMRALRPGEWLRLHEDGVEGSVKVAWISPLTSRLLLVNRRGVRKLVASPEQLAGLVKSGHLSVDADELPFDQAMRQVRQTLGQPATRAA</sequence>